<dbReference type="AlphaFoldDB" id="U2RNQ7"/>
<dbReference type="Proteomes" id="UP000016608">
    <property type="component" value="Unassembled WGS sequence"/>
</dbReference>
<keyword evidence="3" id="KW-1185">Reference proteome</keyword>
<evidence type="ECO:0000313" key="2">
    <source>
        <dbReference type="EMBL" id="ERK52357.1"/>
    </source>
</evidence>
<reference evidence="2 3" key="1">
    <citation type="submission" date="2013-06" db="EMBL/GenBank/DDBJ databases">
        <authorList>
            <person name="Weinstock G."/>
            <person name="Sodergren E."/>
            <person name="Lobos E.A."/>
            <person name="Fulton L."/>
            <person name="Fulton R."/>
            <person name="Courtney L."/>
            <person name="Fronick C."/>
            <person name="O'Laughlin M."/>
            <person name="Godfrey J."/>
            <person name="Wilson R.M."/>
            <person name="Miner T."/>
            <person name="Farmer C."/>
            <person name="Delehaunty K."/>
            <person name="Cordes M."/>
            <person name="Minx P."/>
            <person name="Tomlinson C."/>
            <person name="Chen J."/>
            <person name="Wollam A."/>
            <person name="Pepin K.H."/>
            <person name="Bhonagiri V."/>
            <person name="Zhang X."/>
            <person name="Warren W."/>
            <person name="Mitreva M."/>
            <person name="Mardis E.R."/>
            <person name="Wilson R.K."/>
        </authorList>
    </citation>
    <scope>NUCLEOTIDE SEQUENCE [LARGE SCALE GENOMIC DNA]</scope>
    <source>
        <strain evidence="2 3">ATCC 29099</strain>
    </source>
</reference>
<name>U2RNQ7_EUBRA</name>
<gene>
    <name evidence="2" type="ORF">HMPREF0373_00173</name>
</gene>
<protein>
    <submittedName>
        <fullName evidence="2">Uncharacterized protein</fullName>
    </submittedName>
</protein>
<organism evidence="2 3">
    <name type="scientific">Eubacterium ramulus ATCC 29099</name>
    <dbReference type="NCBI Taxonomy" id="1256908"/>
    <lineage>
        <taxon>Bacteria</taxon>
        <taxon>Bacillati</taxon>
        <taxon>Bacillota</taxon>
        <taxon>Clostridia</taxon>
        <taxon>Eubacteriales</taxon>
        <taxon>Eubacteriaceae</taxon>
        <taxon>Eubacterium</taxon>
    </lineage>
</organism>
<accession>U2RNQ7</accession>
<comment type="caution">
    <text evidence="2">The sequence shown here is derived from an EMBL/GenBank/DDBJ whole genome shotgun (WGS) entry which is preliminary data.</text>
</comment>
<feature type="region of interest" description="Disordered" evidence="1">
    <location>
        <begin position="1"/>
        <end position="21"/>
    </location>
</feature>
<dbReference type="HOGENOM" id="CLU_3289890_0_0_9"/>
<proteinExistence type="predicted"/>
<evidence type="ECO:0000313" key="3">
    <source>
        <dbReference type="Proteomes" id="UP000016608"/>
    </source>
</evidence>
<evidence type="ECO:0000256" key="1">
    <source>
        <dbReference type="SAM" id="MobiDB-lite"/>
    </source>
</evidence>
<sequence length="40" mass="4810">MPWERRTMYDSGQTLRRNGKQGSFRCAAYSRKWNCPSKKQ</sequence>
<dbReference type="EMBL" id="AWVJ01000009">
    <property type="protein sequence ID" value="ERK52357.1"/>
    <property type="molecule type" value="Genomic_DNA"/>
</dbReference>